<dbReference type="CDD" id="cd01949">
    <property type="entry name" value="GGDEF"/>
    <property type="match status" value="1"/>
</dbReference>
<feature type="domain" description="HD-GYP" evidence="4">
    <location>
        <begin position="539"/>
        <end position="733"/>
    </location>
</feature>
<dbReference type="InterPro" id="IPR037522">
    <property type="entry name" value="HD_GYP_dom"/>
</dbReference>
<feature type="transmembrane region" description="Helical" evidence="1">
    <location>
        <begin position="136"/>
        <end position="153"/>
    </location>
</feature>
<evidence type="ECO:0000313" key="6">
    <source>
        <dbReference type="Proteomes" id="UP001058860"/>
    </source>
</evidence>
<feature type="transmembrane region" description="Helical" evidence="1">
    <location>
        <begin position="33"/>
        <end position="55"/>
    </location>
</feature>
<dbReference type="InterPro" id="IPR029016">
    <property type="entry name" value="GAF-like_dom_sf"/>
</dbReference>
<dbReference type="EC" id="2.7.7.65" evidence="5"/>
<dbReference type="SUPFAM" id="SSF55073">
    <property type="entry name" value="Nucleotide cyclase"/>
    <property type="match status" value="1"/>
</dbReference>
<keyword evidence="5" id="KW-0808">Transferase</keyword>
<dbReference type="InterPro" id="IPR006675">
    <property type="entry name" value="HDIG_dom"/>
</dbReference>
<keyword evidence="1" id="KW-1133">Transmembrane helix</keyword>
<evidence type="ECO:0000313" key="5">
    <source>
        <dbReference type="EMBL" id="UUY03003.1"/>
    </source>
</evidence>
<sequence>MRSSLRGALGPGGWIRVAFHGGPMLESAREREIAGRIGGGLYTLGGVLAIALALFGSDQPLGMAALAATAIALGLAMLLAVPWRRVPPWVFVALTVFAVVLTSVATALTNGVDSPSLLIGAVMVTFACSFFSARAALGIVALVTVATLLPLAYDDASSPGNVTELLMAVPVQIGLGIFVLVGAARVRELASSQRRLAREQAALLDLAKDVASDRETDDEVFARAAQDAARLLGADGGALMRFEGRDEAVLVAEWTDGLPGLPVGTMVPAGQGSPAGEVRRTGRPLHHVMSHQPEIDGAAAELQFDEFAMAPIRAGGRLWGLISVAVGHGRTLGPEAVEKVAAFADLISTAVVNRETRQQLVDQATRDPLTGLYNHRAFHERLRTELARAQRYGRELALVVLDVDHFKSINDAAGHDIGDRVLSNVAARLREAARTEDTIARIGGDEFAMLLPETDGVRAYAAMERTRALIGATPVLPGISVTISAGICDLRNAQDADAMFRLADGALYWSKAHGRDATWIYDPEVVRELSAAERAEQLRRSQALLGIRALARAIDAKDPSTSRHSERVAALSRRLAEALEWEPARVALLEEAALVHDVGKIGVPDAVLLKPGRLTTGERRLVGKHADLGARIVEDVLTEEQVEWIRSHHERPDGQGYPRGLMGADISMGAAILTVADSFDVMTMSRPYSAAKPPDAAVAECEGLVGRQFIAAPVEALVALHMSGELAVLMAGGKDADEVDPLDPQSAELPPPG</sequence>
<evidence type="ECO:0000259" key="3">
    <source>
        <dbReference type="PROSITE" id="PS51831"/>
    </source>
</evidence>
<dbReference type="NCBIfam" id="TIGR00277">
    <property type="entry name" value="HDIG"/>
    <property type="match status" value="1"/>
</dbReference>
<feature type="transmembrane region" description="Helical" evidence="1">
    <location>
        <begin position="88"/>
        <end position="108"/>
    </location>
</feature>
<dbReference type="Pfam" id="PF13487">
    <property type="entry name" value="HD_5"/>
    <property type="match status" value="1"/>
</dbReference>
<dbReference type="PROSITE" id="PS51832">
    <property type="entry name" value="HD_GYP"/>
    <property type="match status" value="1"/>
</dbReference>
<dbReference type="SUPFAM" id="SSF109604">
    <property type="entry name" value="HD-domain/PDEase-like"/>
    <property type="match status" value="1"/>
</dbReference>
<evidence type="ECO:0000259" key="4">
    <source>
        <dbReference type="PROSITE" id="PS51832"/>
    </source>
</evidence>
<dbReference type="PANTHER" id="PTHR45138">
    <property type="entry name" value="REGULATORY COMPONENTS OF SENSORY TRANSDUCTION SYSTEM"/>
    <property type="match status" value="1"/>
</dbReference>
<dbReference type="GO" id="GO:0052621">
    <property type="term" value="F:diguanylate cyclase activity"/>
    <property type="evidence" value="ECO:0007669"/>
    <property type="project" value="UniProtKB-EC"/>
</dbReference>
<dbReference type="Gene3D" id="3.30.450.40">
    <property type="match status" value="1"/>
</dbReference>
<organism evidence="5 6">
    <name type="scientific">Svornostia abyssi</name>
    <dbReference type="NCBI Taxonomy" id="2898438"/>
    <lineage>
        <taxon>Bacteria</taxon>
        <taxon>Bacillati</taxon>
        <taxon>Actinomycetota</taxon>
        <taxon>Thermoleophilia</taxon>
        <taxon>Solirubrobacterales</taxon>
        <taxon>Baekduiaceae</taxon>
        <taxon>Svornostia</taxon>
    </lineage>
</organism>
<name>A0ABY5PEF7_9ACTN</name>
<dbReference type="SMART" id="SM00065">
    <property type="entry name" value="GAF"/>
    <property type="match status" value="1"/>
</dbReference>
<dbReference type="Gene3D" id="1.10.3210.10">
    <property type="entry name" value="Hypothetical protein af1432"/>
    <property type="match status" value="1"/>
</dbReference>
<feature type="domain" description="GGDEF" evidence="2">
    <location>
        <begin position="394"/>
        <end position="523"/>
    </location>
</feature>
<dbReference type="Pfam" id="PF00990">
    <property type="entry name" value="GGDEF"/>
    <property type="match status" value="1"/>
</dbReference>
<dbReference type="InterPro" id="IPR006674">
    <property type="entry name" value="HD_domain"/>
</dbReference>
<dbReference type="SUPFAM" id="SSF55781">
    <property type="entry name" value="GAF domain-like"/>
    <property type="match status" value="1"/>
</dbReference>
<dbReference type="Pfam" id="PF01590">
    <property type="entry name" value="GAF"/>
    <property type="match status" value="1"/>
</dbReference>
<reference evidence="6" key="1">
    <citation type="submission" date="2021-11" db="EMBL/GenBank/DDBJ databases">
        <title>Cultivation dependent microbiological survey of springs from the worlds oldest radium mine currently devoted to the extraction of radon-saturated water.</title>
        <authorList>
            <person name="Kapinusova G."/>
            <person name="Smrhova T."/>
            <person name="Strejcek M."/>
            <person name="Suman J."/>
            <person name="Jani K."/>
            <person name="Pajer P."/>
            <person name="Uhlik O."/>
        </authorList>
    </citation>
    <scope>NUCLEOTIDE SEQUENCE [LARGE SCALE GENOMIC DNA]</scope>
    <source>
        <strain evidence="6">J379</strain>
    </source>
</reference>
<dbReference type="PANTHER" id="PTHR45138:SF9">
    <property type="entry name" value="DIGUANYLATE CYCLASE DGCM-RELATED"/>
    <property type="match status" value="1"/>
</dbReference>
<proteinExistence type="predicted"/>
<dbReference type="Gene3D" id="3.30.70.270">
    <property type="match status" value="1"/>
</dbReference>
<dbReference type="InterPro" id="IPR029787">
    <property type="entry name" value="Nucleotide_cyclase"/>
</dbReference>
<evidence type="ECO:0000259" key="2">
    <source>
        <dbReference type="PROSITE" id="PS50887"/>
    </source>
</evidence>
<dbReference type="NCBIfam" id="TIGR00254">
    <property type="entry name" value="GGDEF"/>
    <property type="match status" value="1"/>
</dbReference>
<dbReference type="InterPro" id="IPR003018">
    <property type="entry name" value="GAF"/>
</dbReference>
<dbReference type="EMBL" id="CP088295">
    <property type="protein sequence ID" value="UUY03003.1"/>
    <property type="molecule type" value="Genomic_DNA"/>
</dbReference>
<dbReference type="Proteomes" id="UP001058860">
    <property type="component" value="Chromosome"/>
</dbReference>
<dbReference type="InterPro" id="IPR050469">
    <property type="entry name" value="Diguanylate_Cyclase"/>
</dbReference>
<dbReference type="InterPro" id="IPR000160">
    <property type="entry name" value="GGDEF_dom"/>
</dbReference>
<dbReference type="InterPro" id="IPR003607">
    <property type="entry name" value="HD/PDEase_dom"/>
</dbReference>
<gene>
    <name evidence="5" type="ORF">LRS13_20340</name>
</gene>
<dbReference type="SMART" id="SM00267">
    <property type="entry name" value="GGDEF"/>
    <property type="match status" value="1"/>
</dbReference>
<keyword evidence="1" id="KW-0812">Transmembrane</keyword>
<dbReference type="PROSITE" id="PS51831">
    <property type="entry name" value="HD"/>
    <property type="match status" value="1"/>
</dbReference>
<dbReference type="RefSeq" id="WP_353863520.1">
    <property type="nucleotide sequence ID" value="NZ_CP088295.1"/>
</dbReference>
<dbReference type="InterPro" id="IPR043128">
    <property type="entry name" value="Rev_trsase/Diguanyl_cyclase"/>
</dbReference>
<protein>
    <submittedName>
        <fullName evidence="5">Diguanylate cyclase</fullName>
        <ecNumber evidence="5">2.7.7.65</ecNumber>
    </submittedName>
</protein>
<accession>A0ABY5PEF7</accession>
<feature type="transmembrane region" description="Helical" evidence="1">
    <location>
        <begin position="61"/>
        <end position="81"/>
    </location>
</feature>
<dbReference type="CDD" id="cd00077">
    <property type="entry name" value="HDc"/>
    <property type="match status" value="1"/>
</dbReference>
<keyword evidence="5" id="KW-0548">Nucleotidyltransferase</keyword>
<dbReference type="PROSITE" id="PS50887">
    <property type="entry name" value="GGDEF"/>
    <property type="match status" value="1"/>
</dbReference>
<feature type="transmembrane region" description="Helical" evidence="1">
    <location>
        <begin position="165"/>
        <end position="186"/>
    </location>
</feature>
<keyword evidence="6" id="KW-1185">Reference proteome</keyword>
<dbReference type="SMART" id="SM00471">
    <property type="entry name" value="HDc"/>
    <property type="match status" value="1"/>
</dbReference>
<evidence type="ECO:0000256" key="1">
    <source>
        <dbReference type="SAM" id="Phobius"/>
    </source>
</evidence>
<feature type="domain" description="HD" evidence="3">
    <location>
        <begin position="561"/>
        <end position="682"/>
    </location>
</feature>
<keyword evidence="1" id="KW-0472">Membrane</keyword>